<sequence length="217" mass="23901">MTHAYPLHVDVEAACLCCLAPQPFHFTSLSDQVVCSKCVHHLGTEKSERRDLEHVKLWAARWASSETSHAEYIAETDALLVARDTDLTALRDQVAKLSALVAGQFSAGIEGVRGLLQNDLVKRAERNTELARRQIDWAMAGIWRTEALHHDSAPQNNSAAQKCSCGRTAGSCAESAAIDPLRQALRDWEKKNVALLQSGRRHGLPGEHPAVLAQRIR</sequence>
<proteinExistence type="predicted"/>
<organism evidence="1 2">
    <name type="scientific">Cryobacterium glaciale</name>
    <dbReference type="NCBI Taxonomy" id="1259145"/>
    <lineage>
        <taxon>Bacteria</taxon>
        <taxon>Bacillati</taxon>
        <taxon>Actinomycetota</taxon>
        <taxon>Actinomycetes</taxon>
        <taxon>Micrococcales</taxon>
        <taxon>Microbacteriaceae</taxon>
        <taxon>Cryobacterium</taxon>
    </lineage>
</organism>
<reference evidence="1 2" key="1">
    <citation type="submission" date="2019-03" db="EMBL/GenBank/DDBJ databases">
        <title>Genomics of glacier-inhabiting Cryobacterium strains.</title>
        <authorList>
            <person name="Liu Q."/>
            <person name="Xin Y.-H."/>
        </authorList>
    </citation>
    <scope>NUCLEOTIDE SEQUENCE [LARGE SCALE GENOMIC DNA]</scope>
    <source>
        <strain evidence="1 2">HLT2-23</strain>
    </source>
</reference>
<dbReference type="EMBL" id="SOEY01000008">
    <property type="protein sequence ID" value="TFB75231.1"/>
    <property type="molecule type" value="Genomic_DNA"/>
</dbReference>
<dbReference type="RefSeq" id="WP_134501930.1">
    <property type="nucleotide sequence ID" value="NZ_SOEY01000008.1"/>
</dbReference>
<evidence type="ECO:0000313" key="2">
    <source>
        <dbReference type="Proteomes" id="UP000298173"/>
    </source>
</evidence>
<gene>
    <name evidence="1" type="ORF">E3O06_05200</name>
</gene>
<dbReference type="Proteomes" id="UP000298173">
    <property type="component" value="Unassembled WGS sequence"/>
</dbReference>
<dbReference type="OrthoDB" id="4981521at2"/>
<evidence type="ECO:0000313" key="1">
    <source>
        <dbReference type="EMBL" id="TFB75231.1"/>
    </source>
</evidence>
<accession>A0A4R8V2L8</accession>
<name>A0A4R8V2L8_9MICO</name>
<dbReference type="AlphaFoldDB" id="A0A4R8V2L8"/>
<comment type="caution">
    <text evidence="1">The sequence shown here is derived from an EMBL/GenBank/DDBJ whole genome shotgun (WGS) entry which is preliminary data.</text>
</comment>
<protein>
    <submittedName>
        <fullName evidence="1">Uncharacterized protein</fullName>
    </submittedName>
</protein>
<keyword evidence="2" id="KW-1185">Reference proteome</keyword>